<dbReference type="Gene3D" id="3.30.70.100">
    <property type="match status" value="1"/>
</dbReference>
<comment type="caution">
    <text evidence="2">The sequence shown here is derived from an EMBL/GenBank/DDBJ whole genome shotgun (WGS) entry which is preliminary data.</text>
</comment>
<keyword evidence="2" id="KW-0503">Monooxygenase</keyword>
<name>A0ABT3TP88_9GAMM</name>
<protein>
    <submittedName>
        <fullName evidence="2">Antibiotic biosynthesis monooxygenase</fullName>
    </submittedName>
</protein>
<sequence>MIIVLGSVIVDEAKISEALEQSKIHVARSRAEPGCISHSVYQDPEVKGKLVFVEEWQDQESLADHFQVPASSEFVKAVSEFAVEPPSMSVFSAERV</sequence>
<gene>
    <name evidence="2" type="ORF">EYC98_19900</name>
</gene>
<dbReference type="InterPro" id="IPR011008">
    <property type="entry name" value="Dimeric_a/b-barrel"/>
</dbReference>
<keyword evidence="3" id="KW-1185">Reference proteome</keyword>
<feature type="domain" description="ABM" evidence="1">
    <location>
        <begin position="2"/>
        <end position="91"/>
    </location>
</feature>
<dbReference type="InterPro" id="IPR050744">
    <property type="entry name" value="AI-2_Isomerase_LsrG"/>
</dbReference>
<dbReference type="EMBL" id="SHNN01000005">
    <property type="protein sequence ID" value="MCX2983132.1"/>
    <property type="molecule type" value="Genomic_DNA"/>
</dbReference>
<dbReference type="PROSITE" id="PS51725">
    <property type="entry name" value="ABM"/>
    <property type="match status" value="1"/>
</dbReference>
<evidence type="ECO:0000259" key="1">
    <source>
        <dbReference type="PROSITE" id="PS51725"/>
    </source>
</evidence>
<evidence type="ECO:0000313" key="2">
    <source>
        <dbReference type="EMBL" id="MCX2983132.1"/>
    </source>
</evidence>
<dbReference type="SUPFAM" id="SSF54909">
    <property type="entry name" value="Dimeric alpha+beta barrel"/>
    <property type="match status" value="1"/>
</dbReference>
<dbReference type="PANTHER" id="PTHR33336">
    <property type="entry name" value="QUINOL MONOOXYGENASE YGIN-RELATED"/>
    <property type="match status" value="1"/>
</dbReference>
<keyword evidence="2" id="KW-0560">Oxidoreductase</keyword>
<dbReference type="Pfam" id="PF03992">
    <property type="entry name" value="ABM"/>
    <property type="match status" value="1"/>
</dbReference>
<proteinExistence type="predicted"/>
<dbReference type="InterPro" id="IPR007138">
    <property type="entry name" value="ABM_dom"/>
</dbReference>
<reference evidence="2" key="1">
    <citation type="submission" date="2019-02" db="EMBL/GenBank/DDBJ databases">
        <authorList>
            <person name="Li S.-H."/>
        </authorList>
    </citation>
    <scope>NUCLEOTIDE SEQUENCE</scope>
    <source>
        <strain evidence="2">IMCC14734</strain>
    </source>
</reference>
<dbReference type="PANTHER" id="PTHR33336:SF15">
    <property type="entry name" value="ABM DOMAIN-CONTAINING PROTEIN"/>
    <property type="match status" value="1"/>
</dbReference>
<dbReference type="Proteomes" id="UP001143362">
    <property type="component" value="Unassembled WGS sequence"/>
</dbReference>
<evidence type="ECO:0000313" key="3">
    <source>
        <dbReference type="Proteomes" id="UP001143362"/>
    </source>
</evidence>
<accession>A0ABT3TP88</accession>
<organism evidence="2 3">
    <name type="scientific">Candidatus Litorirhabdus singularis</name>
    <dbReference type="NCBI Taxonomy" id="2518993"/>
    <lineage>
        <taxon>Bacteria</taxon>
        <taxon>Pseudomonadati</taxon>
        <taxon>Pseudomonadota</taxon>
        <taxon>Gammaproteobacteria</taxon>
        <taxon>Cellvibrionales</taxon>
        <taxon>Halieaceae</taxon>
        <taxon>Candidatus Litorirhabdus</taxon>
    </lineage>
</organism>
<dbReference type="GO" id="GO:0004497">
    <property type="term" value="F:monooxygenase activity"/>
    <property type="evidence" value="ECO:0007669"/>
    <property type="project" value="UniProtKB-KW"/>
</dbReference>
<dbReference type="RefSeq" id="WP_279247161.1">
    <property type="nucleotide sequence ID" value="NZ_SHNN01000005.1"/>
</dbReference>